<organism evidence="1 2">
    <name type="scientific">Dolichospermum circinale CS-537/01</name>
    <dbReference type="NCBI Taxonomy" id="3021739"/>
    <lineage>
        <taxon>Bacteria</taxon>
        <taxon>Bacillati</taxon>
        <taxon>Cyanobacteriota</taxon>
        <taxon>Cyanophyceae</taxon>
        <taxon>Nostocales</taxon>
        <taxon>Aphanizomenonaceae</taxon>
        <taxon>Dolichospermum</taxon>
        <taxon>Dolichospermum circinale</taxon>
    </lineage>
</organism>
<dbReference type="RefSeq" id="WP_271805724.1">
    <property type="nucleotide sequence ID" value="NZ_JAQMTU010000078.1"/>
</dbReference>
<evidence type="ECO:0008006" key="3">
    <source>
        <dbReference type="Google" id="ProtNLM"/>
    </source>
</evidence>
<reference evidence="1 2" key="1">
    <citation type="submission" date="2023-01" db="EMBL/GenBank/DDBJ databases">
        <title>Genomes from the Australian National Cyanobacteria Reference Collection.</title>
        <authorList>
            <person name="Willis A."/>
            <person name="Lee E.M.F."/>
        </authorList>
    </citation>
    <scope>NUCLEOTIDE SEQUENCE [LARGE SCALE GENOMIC DNA]</scope>
    <source>
        <strain evidence="1 2">CS-537/01</strain>
    </source>
</reference>
<proteinExistence type="predicted"/>
<dbReference type="EMBL" id="JAQMTU010000078">
    <property type="protein sequence ID" value="MDB9487541.1"/>
    <property type="molecule type" value="Genomic_DNA"/>
</dbReference>
<comment type="caution">
    <text evidence="1">The sequence shown here is derived from an EMBL/GenBank/DDBJ whole genome shotgun (WGS) entry which is preliminary data.</text>
</comment>
<dbReference type="SUPFAM" id="SSF88697">
    <property type="entry name" value="PUA domain-like"/>
    <property type="match status" value="1"/>
</dbReference>
<evidence type="ECO:0000313" key="1">
    <source>
        <dbReference type="EMBL" id="MDB9487541.1"/>
    </source>
</evidence>
<gene>
    <name evidence="1" type="ORF">PN492_13455</name>
</gene>
<accession>A0ABT5A8X4</accession>
<protein>
    <recommendedName>
        <fullName evidence="3">ASCH domain-containing protein</fullName>
    </recommendedName>
</protein>
<evidence type="ECO:0000313" key="2">
    <source>
        <dbReference type="Proteomes" id="UP001212123"/>
    </source>
</evidence>
<dbReference type="Proteomes" id="UP001212123">
    <property type="component" value="Unassembled WGS sequence"/>
</dbReference>
<keyword evidence="2" id="KW-1185">Reference proteome</keyword>
<dbReference type="InterPro" id="IPR015947">
    <property type="entry name" value="PUA-like_sf"/>
</dbReference>
<name>A0ABT5A8X4_9CYAN</name>
<sequence length="158" mass="18301">MKTLLISLKPRHCENVFAGNKKMELRKRAPRCYGTVNGKFFPEFTHIMIYQTIKHEIVGIVEAGEIITRFKDEWTEDEIKSLCISKNEIISYTGDSKGVGIKIFNPKLFNTPIPIRIMIDDFGIRPPQQFRYLDPDLARKLIDYGQQETRECNFSAAN</sequence>